<accession>A0ABP0EKK4</accession>
<evidence type="ECO:0000256" key="2">
    <source>
        <dbReference type="ARBA" id="ARBA00023242"/>
    </source>
</evidence>
<evidence type="ECO:0000259" key="5">
    <source>
        <dbReference type="PROSITE" id="PS50048"/>
    </source>
</evidence>
<dbReference type="PROSITE" id="PS00463">
    <property type="entry name" value="ZN2_CY6_FUNGAL_1"/>
    <property type="match status" value="1"/>
</dbReference>
<feature type="domain" description="Zn(2)-C6 fungal-type" evidence="5">
    <location>
        <begin position="8"/>
        <end position="37"/>
    </location>
</feature>
<keyword evidence="3" id="KW-0175">Coiled coil</keyword>
<dbReference type="EMBL" id="OZ004258">
    <property type="protein sequence ID" value="CAK7914158.1"/>
    <property type="molecule type" value="Genomic_DNA"/>
</dbReference>
<feature type="coiled-coil region" evidence="3">
    <location>
        <begin position="67"/>
        <end position="101"/>
    </location>
</feature>
<dbReference type="InterPro" id="IPR050613">
    <property type="entry name" value="Sec_Metabolite_Reg"/>
</dbReference>
<dbReference type="SUPFAM" id="SSF57701">
    <property type="entry name" value="Zn2/Cys6 DNA-binding domain"/>
    <property type="match status" value="1"/>
</dbReference>
<dbReference type="Gene3D" id="4.10.240.10">
    <property type="entry name" value="Zn(2)-C6 fungal-type DNA-binding domain"/>
    <property type="match status" value="1"/>
</dbReference>
<proteinExistence type="predicted"/>
<dbReference type="InterPro" id="IPR036864">
    <property type="entry name" value="Zn2-C6_fun-type_DNA-bd_sf"/>
</dbReference>
<gene>
    <name evidence="6" type="ORF">CAAN4_F15104</name>
</gene>
<feature type="compositionally biased region" description="Low complexity" evidence="4">
    <location>
        <begin position="797"/>
        <end position="809"/>
    </location>
</feature>
<feature type="region of interest" description="Disordered" evidence="4">
    <location>
        <begin position="102"/>
        <end position="125"/>
    </location>
</feature>
<dbReference type="CDD" id="cd00067">
    <property type="entry name" value="GAL4"/>
    <property type="match status" value="1"/>
</dbReference>
<protein>
    <recommendedName>
        <fullName evidence="5">Zn(2)-C6 fungal-type domain-containing protein</fullName>
    </recommendedName>
</protein>
<evidence type="ECO:0000256" key="4">
    <source>
        <dbReference type="SAM" id="MobiDB-lite"/>
    </source>
</evidence>
<dbReference type="Proteomes" id="UP001497600">
    <property type="component" value="Chromosome F"/>
</dbReference>
<feature type="compositionally biased region" description="Polar residues" evidence="4">
    <location>
        <begin position="906"/>
        <end position="925"/>
    </location>
</feature>
<dbReference type="CDD" id="cd12148">
    <property type="entry name" value="fungal_TF_MHR"/>
    <property type="match status" value="1"/>
</dbReference>
<evidence type="ECO:0000313" key="6">
    <source>
        <dbReference type="EMBL" id="CAK7914158.1"/>
    </source>
</evidence>
<name>A0ABP0EKK4_9ASCO</name>
<feature type="region of interest" description="Disordered" evidence="4">
    <location>
        <begin position="947"/>
        <end position="975"/>
    </location>
</feature>
<feature type="region of interest" description="Disordered" evidence="4">
    <location>
        <begin position="772"/>
        <end position="809"/>
    </location>
</feature>
<organism evidence="6 7">
    <name type="scientific">[Candida] anglica</name>
    <dbReference type="NCBI Taxonomy" id="148631"/>
    <lineage>
        <taxon>Eukaryota</taxon>
        <taxon>Fungi</taxon>
        <taxon>Dikarya</taxon>
        <taxon>Ascomycota</taxon>
        <taxon>Saccharomycotina</taxon>
        <taxon>Pichiomycetes</taxon>
        <taxon>Debaryomycetaceae</taxon>
        <taxon>Kurtzmaniella</taxon>
    </lineage>
</organism>
<dbReference type="Pfam" id="PF00172">
    <property type="entry name" value="Zn_clus"/>
    <property type="match status" value="1"/>
</dbReference>
<dbReference type="SMART" id="SM00066">
    <property type="entry name" value="GAL4"/>
    <property type="match status" value="1"/>
</dbReference>
<sequence length="975" mass="112048">MAEIFPISCLACRRLKIRCNRVKPCNQCTRRSIVCEYPSTFRNTIISSQFHDEYNNNGISVNTTTPNKYLNEELQTLKENQEKILRENAKLNAKNKDLITKLESSSKGKGSSSGGGSSAPSLSISGETSELGEKYYGPLSSAYMIDNLKVQSEEQNIDSKSKNENVESEFTNKKAIEIPEIHRRNAPKAKELAKSAETENQIANSLVKKPLPRLISNGGNNLTAIKTLVNLFFQQNIHYQTFISRSKVLAFLQQHKSIKDKEWEHDDDLLLLYMILFLSIQRLTPKEFQKIGLLDNQPVGNFRSRKEHITMNVLYHSFEELRHNLINESILTIQSYILCTELYLIEQRYEESWSMMFHTCSIAYAIGLHAMRKLRLQNVSSRIQRRVTINNESSSDDLEEDETDVERFKVWFALKNICGQICSTLGRPNPISIQVNAVLLKSLDSKDFSSIDYSERTAQVLLKTGLSECLRLSNMMLIENFMIDFTMDDLVKLNNRFDIEIKILEWYQSGRAPMETDSNSDKDFPNRIDNTNLLTDLIILYINRAKLFEPFVNKFTGPAESRIISDMLRYSILKFLDYTLMFINLFFENCTERYYEFIDEGSDVRSPDTKFGKLLRVYYPFLNSFVYQGIIVLFTFLHYKFKDFVSNFDQVDRAVSTTGIETINYNLFLNQVDTKLNFLLSFGAENEQYKNIKLWSSNIVQLIVKVREHISMIFRKQKQKSEYQKELFEKELNEFQKDLSGAELEDYYGFDINDPFWLRNPGNFPYYLSSPSDDNASTVGVSSTRGDFNENSGDNKSAYSSNSRSSISQSVNLTNQQDMMSNSMYGIIPTPSTTFSNVSSGVQSTHDSNFVSQPEQPMSISVPKLPHFHPYDTVQASVMQPDHAPYVYSQTVPFGAPATNSQMFQDYSQTPNYQSGTFTQSTPTYQQAPPSLISQQQISQRLPNEYHQNWLGHDGGDQLTEEEPQSKKIKREKCA</sequence>
<keyword evidence="2" id="KW-0539">Nucleus</keyword>
<feature type="region of interest" description="Disordered" evidence="4">
    <location>
        <begin position="837"/>
        <end position="856"/>
    </location>
</feature>
<dbReference type="PANTHER" id="PTHR31001">
    <property type="entry name" value="UNCHARACTERIZED TRANSCRIPTIONAL REGULATORY PROTEIN"/>
    <property type="match status" value="1"/>
</dbReference>
<evidence type="ECO:0000256" key="1">
    <source>
        <dbReference type="ARBA" id="ARBA00004123"/>
    </source>
</evidence>
<reference evidence="6 7" key="1">
    <citation type="submission" date="2024-01" db="EMBL/GenBank/DDBJ databases">
        <authorList>
            <consortium name="Genoscope - CEA"/>
            <person name="William W."/>
        </authorList>
    </citation>
    <scope>NUCLEOTIDE SEQUENCE [LARGE SCALE GENOMIC DNA]</scope>
    <source>
        <strain evidence="6 7">29B2s-10</strain>
    </source>
</reference>
<comment type="subcellular location">
    <subcellularLocation>
        <location evidence="1">Nucleus</location>
    </subcellularLocation>
</comment>
<feature type="region of interest" description="Disordered" evidence="4">
    <location>
        <begin position="906"/>
        <end position="929"/>
    </location>
</feature>
<keyword evidence="7" id="KW-1185">Reference proteome</keyword>
<dbReference type="PANTHER" id="PTHR31001:SF88">
    <property type="entry name" value="TRANSCRIPTION FACTOR PDR3"/>
    <property type="match status" value="1"/>
</dbReference>
<dbReference type="InterPro" id="IPR001138">
    <property type="entry name" value="Zn2Cys6_DnaBD"/>
</dbReference>
<evidence type="ECO:0000256" key="3">
    <source>
        <dbReference type="SAM" id="Coils"/>
    </source>
</evidence>
<feature type="compositionally biased region" description="Polar residues" evidence="4">
    <location>
        <begin position="772"/>
        <end position="795"/>
    </location>
</feature>
<feature type="coiled-coil region" evidence="3">
    <location>
        <begin position="718"/>
        <end position="745"/>
    </location>
</feature>
<dbReference type="PROSITE" id="PS50048">
    <property type="entry name" value="ZN2_CY6_FUNGAL_2"/>
    <property type="match status" value="1"/>
</dbReference>
<evidence type="ECO:0000313" key="7">
    <source>
        <dbReference type="Proteomes" id="UP001497600"/>
    </source>
</evidence>